<keyword evidence="2" id="KW-0812">Transmembrane</keyword>
<evidence type="ECO:0000256" key="2">
    <source>
        <dbReference type="SAM" id="Phobius"/>
    </source>
</evidence>
<feature type="transmembrane region" description="Helical" evidence="2">
    <location>
        <begin position="146"/>
        <end position="168"/>
    </location>
</feature>
<dbReference type="EMBL" id="SPHZ02000007">
    <property type="protein sequence ID" value="KAF0908976.1"/>
    <property type="molecule type" value="Genomic_DNA"/>
</dbReference>
<comment type="similarity">
    <text evidence="1">Belongs to the multi antimicrobial extrusion (MATE) (TC 2.A.66.1) family.</text>
</comment>
<dbReference type="Pfam" id="PF01554">
    <property type="entry name" value="MatE"/>
    <property type="match status" value="1"/>
</dbReference>
<reference evidence="3 4" key="1">
    <citation type="submission" date="2019-11" db="EMBL/GenBank/DDBJ databases">
        <title>Whole genome sequence of Oryza granulata.</title>
        <authorList>
            <person name="Li W."/>
        </authorList>
    </citation>
    <scope>NUCLEOTIDE SEQUENCE [LARGE SCALE GENOMIC DNA]</scope>
    <source>
        <strain evidence="4">cv. Menghai</strain>
        <tissue evidence="3">Leaf</tissue>
    </source>
</reference>
<dbReference type="GO" id="GO:0042910">
    <property type="term" value="F:xenobiotic transmembrane transporter activity"/>
    <property type="evidence" value="ECO:0007669"/>
    <property type="project" value="InterPro"/>
</dbReference>
<protein>
    <recommendedName>
        <fullName evidence="5">Protein DETOXIFICATION</fullName>
    </recommendedName>
</protein>
<keyword evidence="4" id="KW-1185">Reference proteome</keyword>
<feature type="transmembrane region" description="Helical" evidence="2">
    <location>
        <begin position="180"/>
        <end position="204"/>
    </location>
</feature>
<evidence type="ECO:0000256" key="1">
    <source>
        <dbReference type="ARBA" id="ARBA00010199"/>
    </source>
</evidence>
<dbReference type="AlphaFoldDB" id="A0A6G1D991"/>
<dbReference type="PANTHER" id="PTHR11206">
    <property type="entry name" value="MULTIDRUG RESISTANCE PROTEIN"/>
    <property type="match status" value="1"/>
</dbReference>
<accession>A0A6G1D991</accession>
<sequence length="254" mass="27658">MGSKGAALANTISYGVNLAILALYVRVSSTCKGTWSGFSGEAFEELRQFAALAMPSAMMICLKWWSFEILVLLSGLLPNPQLETLVLSICTRVSNEMGARQPQAAKLATRVVMYMALSEGLLISLTMFLLHNIWRYMYSNEQEVVTYIARMLPILGISFFIDGLYSSLSDMLIGCGKQKIGAAVNLGAFYLLGIPITALLAFSLRLNGMGIWLGIVCGSIIKLLVLVFVSCCIDWEKEAIVAKDGVFSLSLPVS</sequence>
<proteinExistence type="inferred from homology"/>
<keyword evidence="2" id="KW-0472">Membrane</keyword>
<feature type="transmembrane region" description="Helical" evidence="2">
    <location>
        <begin position="111"/>
        <end position="134"/>
    </location>
</feature>
<feature type="transmembrane region" description="Helical" evidence="2">
    <location>
        <begin position="6"/>
        <end position="25"/>
    </location>
</feature>
<dbReference type="GO" id="GO:0015297">
    <property type="term" value="F:antiporter activity"/>
    <property type="evidence" value="ECO:0007669"/>
    <property type="project" value="InterPro"/>
</dbReference>
<name>A0A6G1D991_9ORYZ</name>
<keyword evidence="2" id="KW-1133">Transmembrane helix</keyword>
<dbReference type="InterPro" id="IPR002528">
    <property type="entry name" value="MATE_fam"/>
</dbReference>
<evidence type="ECO:0000313" key="3">
    <source>
        <dbReference type="EMBL" id="KAF0908976.1"/>
    </source>
</evidence>
<feature type="transmembrane region" description="Helical" evidence="2">
    <location>
        <begin position="210"/>
        <end position="233"/>
    </location>
</feature>
<gene>
    <name evidence="3" type="ORF">E2562_030271</name>
</gene>
<dbReference type="OrthoDB" id="676984at2759"/>
<dbReference type="GO" id="GO:0016020">
    <property type="term" value="C:membrane"/>
    <property type="evidence" value="ECO:0007669"/>
    <property type="project" value="InterPro"/>
</dbReference>
<evidence type="ECO:0008006" key="5">
    <source>
        <dbReference type="Google" id="ProtNLM"/>
    </source>
</evidence>
<organism evidence="3 4">
    <name type="scientific">Oryza meyeriana var. granulata</name>
    <dbReference type="NCBI Taxonomy" id="110450"/>
    <lineage>
        <taxon>Eukaryota</taxon>
        <taxon>Viridiplantae</taxon>
        <taxon>Streptophyta</taxon>
        <taxon>Embryophyta</taxon>
        <taxon>Tracheophyta</taxon>
        <taxon>Spermatophyta</taxon>
        <taxon>Magnoliopsida</taxon>
        <taxon>Liliopsida</taxon>
        <taxon>Poales</taxon>
        <taxon>Poaceae</taxon>
        <taxon>BOP clade</taxon>
        <taxon>Oryzoideae</taxon>
        <taxon>Oryzeae</taxon>
        <taxon>Oryzinae</taxon>
        <taxon>Oryza</taxon>
        <taxon>Oryza meyeriana</taxon>
    </lineage>
</organism>
<evidence type="ECO:0000313" key="4">
    <source>
        <dbReference type="Proteomes" id="UP000479710"/>
    </source>
</evidence>
<comment type="caution">
    <text evidence="3">The sequence shown here is derived from an EMBL/GenBank/DDBJ whole genome shotgun (WGS) entry which is preliminary data.</text>
</comment>
<dbReference type="Proteomes" id="UP000479710">
    <property type="component" value="Unassembled WGS sequence"/>
</dbReference>